<dbReference type="InterPro" id="IPR050351">
    <property type="entry name" value="BphY/WalK/GraS-like"/>
</dbReference>
<proteinExistence type="predicted"/>
<dbReference type="GO" id="GO:0000156">
    <property type="term" value="F:phosphorelay response regulator activity"/>
    <property type="evidence" value="ECO:0007669"/>
    <property type="project" value="TreeGrafter"/>
</dbReference>
<evidence type="ECO:0000256" key="1">
    <source>
        <dbReference type="ARBA" id="ARBA00000085"/>
    </source>
</evidence>
<keyword evidence="5" id="KW-0418">Kinase</keyword>
<dbReference type="Gene3D" id="1.10.287.130">
    <property type="match status" value="1"/>
</dbReference>
<dbReference type="Proteomes" id="UP000289758">
    <property type="component" value="Unassembled WGS sequence"/>
</dbReference>
<reference evidence="11 12" key="1">
    <citation type="submission" date="2017-10" db="EMBL/GenBank/DDBJ databases">
        <title>Genomics of the genus Arcobacter.</title>
        <authorList>
            <person name="Perez-Cataluna A."/>
            <person name="Figueras M.J."/>
        </authorList>
    </citation>
    <scope>NUCLEOTIDE SEQUENCE [LARGE SCALE GENOMIC DNA]</scope>
    <source>
        <strain evidence="11 12">CECT 8441</strain>
    </source>
</reference>
<dbReference type="Pfam" id="PF02518">
    <property type="entry name" value="HATPase_c"/>
    <property type="match status" value="1"/>
</dbReference>
<dbReference type="GO" id="GO:0030295">
    <property type="term" value="F:protein kinase activator activity"/>
    <property type="evidence" value="ECO:0007669"/>
    <property type="project" value="TreeGrafter"/>
</dbReference>
<keyword evidence="7" id="KW-0902">Two-component regulatory system</keyword>
<evidence type="ECO:0000313" key="11">
    <source>
        <dbReference type="EMBL" id="RXK05115.1"/>
    </source>
</evidence>
<feature type="coiled-coil region" evidence="8">
    <location>
        <begin position="414"/>
        <end position="449"/>
    </location>
</feature>
<dbReference type="SUPFAM" id="SSF55874">
    <property type="entry name" value="ATPase domain of HSP90 chaperone/DNA topoisomerase II/histidine kinase"/>
    <property type="match status" value="1"/>
</dbReference>
<dbReference type="PANTHER" id="PTHR42878:SF7">
    <property type="entry name" value="SENSOR HISTIDINE KINASE GLRK"/>
    <property type="match status" value="1"/>
</dbReference>
<dbReference type="Gene3D" id="3.30.450.20">
    <property type="entry name" value="PAS domain"/>
    <property type="match status" value="2"/>
</dbReference>
<evidence type="ECO:0000256" key="7">
    <source>
        <dbReference type="ARBA" id="ARBA00023012"/>
    </source>
</evidence>
<dbReference type="InterPro" id="IPR048760">
    <property type="entry name" value="VP0354-like_sensor_dom"/>
</dbReference>
<dbReference type="EC" id="2.7.13.3" evidence="2"/>
<keyword evidence="9" id="KW-1133">Transmembrane helix</keyword>
<keyword evidence="6" id="KW-0067">ATP-binding</keyword>
<evidence type="ECO:0000256" key="3">
    <source>
        <dbReference type="ARBA" id="ARBA00022679"/>
    </source>
</evidence>
<feature type="transmembrane region" description="Helical" evidence="9">
    <location>
        <begin position="274"/>
        <end position="295"/>
    </location>
</feature>
<dbReference type="PANTHER" id="PTHR42878">
    <property type="entry name" value="TWO-COMPONENT HISTIDINE KINASE"/>
    <property type="match status" value="1"/>
</dbReference>
<dbReference type="GO" id="GO:0005524">
    <property type="term" value="F:ATP binding"/>
    <property type="evidence" value="ECO:0007669"/>
    <property type="project" value="UniProtKB-KW"/>
</dbReference>
<keyword evidence="4" id="KW-0547">Nucleotide-binding</keyword>
<keyword evidence="9" id="KW-0812">Transmembrane</keyword>
<protein>
    <recommendedName>
        <fullName evidence="2">histidine kinase</fullName>
        <ecNumber evidence="2">2.7.13.3</ecNumber>
    </recommendedName>
</protein>
<keyword evidence="12" id="KW-1185">Reference proteome</keyword>
<keyword evidence="9" id="KW-0472">Membrane</keyword>
<comment type="caution">
    <text evidence="11">The sequence shown here is derived from an EMBL/GenBank/DDBJ whole genome shotgun (WGS) entry which is preliminary data.</text>
</comment>
<dbReference type="EMBL" id="PDKK01000007">
    <property type="protein sequence ID" value="RXK05115.1"/>
    <property type="molecule type" value="Genomic_DNA"/>
</dbReference>
<dbReference type="GO" id="GO:0004673">
    <property type="term" value="F:protein histidine kinase activity"/>
    <property type="evidence" value="ECO:0007669"/>
    <property type="project" value="UniProtKB-EC"/>
</dbReference>
<dbReference type="Gene3D" id="3.30.565.10">
    <property type="entry name" value="Histidine kinase-like ATPase, C-terminal domain"/>
    <property type="match status" value="1"/>
</dbReference>
<dbReference type="SUPFAM" id="SSF103190">
    <property type="entry name" value="Sensory domain-like"/>
    <property type="match status" value="1"/>
</dbReference>
<keyword evidence="3" id="KW-0808">Transferase</keyword>
<dbReference type="AlphaFoldDB" id="A0A4Q1AWM1"/>
<dbReference type="RefSeq" id="WP_129087352.1">
    <property type="nucleotide sequence ID" value="NZ_CP053836.1"/>
</dbReference>
<evidence type="ECO:0000256" key="2">
    <source>
        <dbReference type="ARBA" id="ARBA00012438"/>
    </source>
</evidence>
<dbReference type="InterPro" id="IPR029151">
    <property type="entry name" value="Sensor-like_sf"/>
</dbReference>
<evidence type="ECO:0000259" key="10">
    <source>
        <dbReference type="PROSITE" id="PS50109"/>
    </source>
</evidence>
<name>A0A4Q1AWM1_9BACT</name>
<dbReference type="InterPro" id="IPR003594">
    <property type="entry name" value="HATPase_dom"/>
</dbReference>
<evidence type="ECO:0000313" key="12">
    <source>
        <dbReference type="Proteomes" id="UP000289758"/>
    </source>
</evidence>
<gene>
    <name evidence="11" type="ORF">CRV07_08850</name>
</gene>
<sequence>MFIYLKDSLIESTYENNIKLAQNEFNKTEIQIKKEIDHYRLILRVIKESGNFQQYIMDYDKNIENTLIHDFENYAKTNEDIFQVRYLDNEGMERIRVDKISGETYVAKNLQNKENRYYFLRTKNLKENQYYISDFDLNVENGEIEIPYKPTIRVSTPIYEGDKFLGILIINYNVKNLIDYISAQNIFNVYYMDNVGNFLLHPDRKKCWSTQLKTNYKVKDEIKNIDELKLNNYKDKNLLYYIDRVSITDTDFFIIYSVKKEIYEKEEKELENEIFMIFIIIFVVTFPIVIIGSYLQAFQMKILETLIDSLPFPIALKNRVGKFVLVNESLVSLYSFKNKESLLGKISYDFSSKNLPYTNKIKDSQALKKSKIKYEDILHLPSNSKELYFDTRLIKITFLGLFKKDFILGIAIDITELKELNNELEKRVKEELAKRLKSEQRLAQKTKLAEIGNLIDNIILQWEHPLNLISLNTQAIELEYETINKLDEENTLKRVETIKESTQFMFDTTADLKLFLSLDKGIELFSLSDIVNTVERILMGRLKKLHIDIRKEINEEIKIQGLKNEFSQVILNLINNSLNEFESSNKKYTKKDIFIGASITETFIVIKVEDNAKELPLKATKKIFNENFESENEDIQRKGLHICKGIINNIFKGTIEANSKNGYTVFEVKIPL</sequence>
<accession>A0A4Q1AWM1</accession>
<dbReference type="InterPro" id="IPR036890">
    <property type="entry name" value="HATPase_C_sf"/>
</dbReference>
<dbReference type="Pfam" id="PF21623">
    <property type="entry name" value="HK_sensor_dom_bact"/>
    <property type="match status" value="1"/>
</dbReference>
<evidence type="ECO:0000256" key="8">
    <source>
        <dbReference type="SAM" id="Coils"/>
    </source>
</evidence>
<dbReference type="OrthoDB" id="9804645at2"/>
<evidence type="ECO:0000256" key="9">
    <source>
        <dbReference type="SAM" id="Phobius"/>
    </source>
</evidence>
<organism evidence="11 12">
    <name type="scientific">Halarcobacter ebronensis</name>
    <dbReference type="NCBI Taxonomy" id="1462615"/>
    <lineage>
        <taxon>Bacteria</taxon>
        <taxon>Pseudomonadati</taxon>
        <taxon>Campylobacterota</taxon>
        <taxon>Epsilonproteobacteria</taxon>
        <taxon>Campylobacterales</taxon>
        <taxon>Arcobacteraceae</taxon>
        <taxon>Halarcobacter</taxon>
    </lineage>
</organism>
<evidence type="ECO:0000256" key="4">
    <source>
        <dbReference type="ARBA" id="ARBA00022741"/>
    </source>
</evidence>
<evidence type="ECO:0000256" key="6">
    <source>
        <dbReference type="ARBA" id="ARBA00022840"/>
    </source>
</evidence>
<comment type="catalytic activity">
    <reaction evidence="1">
        <text>ATP + protein L-histidine = ADP + protein N-phospho-L-histidine.</text>
        <dbReference type="EC" id="2.7.13.3"/>
    </reaction>
</comment>
<keyword evidence="8" id="KW-0175">Coiled coil</keyword>
<evidence type="ECO:0000256" key="5">
    <source>
        <dbReference type="ARBA" id="ARBA00022777"/>
    </source>
</evidence>
<dbReference type="PROSITE" id="PS50109">
    <property type="entry name" value="HIS_KIN"/>
    <property type="match status" value="1"/>
</dbReference>
<feature type="domain" description="Histidine kinase" evidence="10">
    <location>
        <begin position="457"/>
        <end position="672"/>
    </location>
</feature>
<dbReference type="InterPro" id="IPR005467">
    <property type="entry name" value="His_kinase_dom"/>
</dbReference>
<dbReference type="GO" id="GO:0007234">
    <property type="term" value="P:osmosensory signaling via phosphorelay pathway"/>
    <property type="evidence" value="ECO:0007669"/>
    <property type="project" value="TreeGrafter"/>
</dbReference>